<keyword evidence="1" id="KW-1133">Transmembrane helix</keyword>
<organism evidence="2 3">
    <name type="scientific">Penicillium coprophilum</name>
    <dbReference type="NCBI Taxonomy" id="36646"/>
    <lineage>
        <taxon>Eukaryota</taxon>
        <taxon>Fungi</taxon>
        <taxon>Dikarya</taxon>
        <taxon>Ascomycota</taxon>
        <taxon>Pezizomycotina</taxon>
        <taxon>Eurotiomycetes</taxon>
        <taxon>Eurotiomycetidae</taxon>
        <taxon>Eurotiales</taxon>
        <taxon>Aspergillaceae</taxon>
        <taxon>Penicillium</taxon>
    </lineage>
</organism>
<dbReference type="Proteomes" id="UP000191500">
    <property type="component" value="Unassembled WGS sequence"/>
</dbReference>
<protein>
    <submittedName>
        <fullName evidence="2">Uncharacterized protein</fullName>
    </submittedName>
</protein>
<gene>
    <name evidence="2" type="ORF">PENCOP_c005G03379</name>
</gene>
<reference evidence="3" key="1">
    <citation type="journal article" date="2017" name="Nat. Microbiol.">
        <title>Global analysis of biosynthetic gene clusters reveals vast potential of secondary metabolite production in Penicillium species.</title>
        <authorList>
            <person name="Nielsen J.C."/>
            <person name="Grijseels S."/>
            <person name="Prigent S."/>
            <person name="Ji B."/>
            <person name="Dainat J."/>
            <person name="Nielsen K.F."/>
            <person name="Frisvad J.C."/>
            <person name="Workman M."/>
            <person name="Nielsen J."/>
        </authorList>
    </citation>
    <scope>NUCLEOTIDE SEQUENCE [LARGE SCALE GENOMIC DNA]</scope>
    <source>
        <strain evidence="3">IBT 31321</strain>
    </source>
</reference>
<evidence type="ECO:0000313" key="3">
    <source>
        <dbReference type="Proteomes" id="UP000191500"/>
    </source>
</evidence>
<dbReference type="AlphaFoldDB" id="A0A1V6UT47"/>
<evidence type="ECO:0000313" key="2">
    <source>
        <dbReference type="EMBL" id="OQE41429.1"/>
    </source>
</evidence>
<keyword evidence="3" id="KW-1185">Reference proteome</keyword>
<feature type="transmembrane region" description="Helical" evidence="1">
    <location>
        <begin position="7"/>
        <end position="25"/>
    </location>
</feature>
<dbReference type="STRING" id="36646.A0A1V6UT47"/>
<evidence type="ECO:0000256" key="1">
    <source>
        <dbReference type="SAM" id="Phobius"/>
    </source>
</evidence>
<keyword evidence="1" id="KW-0812">Transmembrane</keyword>
<feature type="transmembrane region" description="Helical" evidence="1">
    <location>
        <begin position="70"/>
        <end position="88"/>
    </location>
</feature>
<dbReference type="Gene3D" id="1.20.120.1780">
    <property type="entry name" value="UbiA prenyltransferase"/>
    <property type="match status" value="1"/>
</dbReference>
<name>A0A1V6UT47_9EURO</name>
<comment type="caution">
    <text evidence="2">The sequence shown here is derived from an EMBL/GenBank/DDBJ whole genome shotgun (WGS) entry which is preliminary data.</text>
</comment>
<sequence length="100" mass="11119">MGRNAQTLLAVLGALQVLLFAVTALRADMSLIFWVLGLGVWMVGMPWHILSLDLTDRHSGSRIFKSNIKLGLYLTGVSLLELFAVRVFDISLATMNMELR</sequence>
<feature type="transmembrane region" description="Helical" evidence="1">
    <location>
        <begin position="31"/>
        <end position="50"/>
    </location>
</feature>
<proteinExistence type="predicted"/>
<dbReference type="EMBL" id="MDDG01000005">
    <property type="protein sequence ID" value="OQE41429.1"/>
    <property type="molecule type" value="Genomic_DNA"/>
</dbReference>
<accession>A0A1V6UT47</accession>
<keyword evidence="1" id="KW-0472">Membrane</keyword>